<dbReference type="PANTHER" id="PTHR30033">
    <property type="entry name" value="FLAGELLAR HOOK-ASSOCIATED PROTEIN 1"/>
    <property type="match status" value="1"/>
</dbReference>
<evidence type="ECO:0000313" key="11">
    <source>
        <dbReference type="Proteomes" id="UP000256304"/>
    </source>
</evidence>
<feature type="domain" description="Flagellar basal-body/hook protein C-terminal" evidence="8">
    <location>
        <begin position="473"/>
        <end position="511"/>
    </location>
</feature>
<evidence type="ECO:0000259" key="8">
    <source>
        <dbReference type="Pfam" id="PF06429"/>
    </source>
</evidence>
<dbReference type="GO" id="GO:0009424">
    <property type="term" value="C:bacterial-type flagellum hook"/>
    <property type="evidence" value="ECO:0007669"/>
    <property type="project" value="UniProtKB-UniRule"/>
</dbReference>
<dbReference type="EMBL" id="QTTN01000014">
    <property type="protein sequence ID" value="REE84479.1"/>
    <property type="molecule type" value="Genomic_DNA"/>
</dbReference>
<dbReference type="GO" id="GO:0005576">
    <property type="term" value="C:extracellular region"/>
    <property type="evidence" value="ECO:0007669"/>
    <property type="project" value="UniProtKB-SubCell"/>
</dbReference>
<comment type="caution">
    <text evidence="10">The sequence shown here is derived from an EMBL/GenBank/DDBJ whole genome shotgun (WGS) entry which is preliminary data.</text>
</comment>
<keyword evidence="5 7" id="KW-0964">Secreted</keyword>
<sequence>MTSSFMGIETAKRSLFTQTAALNTTGHNISNANTAGYSRQIVNMTAARPMEYPGMQRSNTPGQIGTGVEFQSITRVRQAFLDDQFRNQNKSLGSWEVQASTLDKLQSIVNEPSESGLRTVMDNFWKSWSDLSKDPENVTGRKIVRENAMALTDAFNQMSKQLNDFNNDLTSNIRVKVNEINSTISTISNLNVEIQRVEGLGNDANDLRDQRDLLTDNLSKIANISVTNTPQGYNISMGNVSLVSGATANPTTMEDLSAAYGNGDGTGDLNDGEVFGMFVSQKKYVADYMNQLDTLANTLANGNLSVTIPAGSVLPTGSVFDGVDYSGVVSSDIAVNVAGLNGLYKLGYSFETPAQSGREFFTSTNGPITASSIQLNPELAADSGLIATSLRTTGTGTNEVAVKGNNTMALLMANLKDTKFSFTSSTNGVQSGTIDDYFQSFVGQLGVQGQEAQRQYDNQQNLVQQVDGNRQSVSGVSLDEEMSNLIKFQHAYGAASRFMTTYDQILDKLINGTGQVGR</sequence>
<gene>
    <name evidence="7" type="primary">flgK</name>
    <name evidence="10" type="ORF">A8990_11413</name>
</gene>
<dbReference type="Pfam" id="PF06429">
    <property type="entry name" value="Flg_bbr_C"/>
    <property type="match status" value="1"/>
</dbReference>
<keyword evidence="6 7" id="KW-0975">Bacterial flagellum</keyword>
<evidence type="ECO:0000256" key="6">
    <source>
        <dbReference type="ARBA" id="ARBA00023143"/>
    </source>
</evidence>
<dbReference type="GO" id="GO:0005198">
    <property type="term" value="F:structural molecule activity"/>
    <property type="evidence" value="ECO:0007669"/>
    <property type="project" value="UniProtKB-UniRule"/>
</dbReference>
<dbReference type="NCBIfam" id="TIGR02492">
    <property type="entry name" value="flgK_ends"/>
    <property type="match status" value="1"/>
</dbReference>
<reference evidence="10 11" key="1">
    <citation type="submission" date="2018-08" db="EMBL/GenBank/DDBJ databases">
        <title>Genomic Encyclopedia of Type Strains, Phase III (KMG-III): the genomes of soil and plant-associated and newly described type strains.</title>
        <authorList>
            <person name="Whitman W."/>
        </authorList>
    </citation>
    <scope>NUCLEOTIDE SEQUENCE [LARGE SCALE GENOMIC DNA]</scope>
    <source>
        <strain evidence="10 11">CGMCC 1.10966</strain>
    </source>
</reference>
<keyword evidence="10" id="KW-0969">Cilium</keyword>
<comment type="similarity">
    <text evidence="3 7">Belongs to the flagella basal body rod proteins family.</text>
</comment>
<evidence type="ECO:0000256" key="5">
    <source>
        <dbReference type="ARBA" id="ARBA00022525"/>
    </source>
</evidence>
<dbReference type="GO" id="GO:0044780">
    <property type="term" value="P:bacterial-type flagellum assembly"/>
    <property type="evidence" value="ECO:0007669"/>
    <property type="project" value="InterPro"/>
</dbReference>
<dbReference type="Pfam" id="PF22638">
    <property type="entry name" value="FlgK_D1"/>
    <property type="match status" value="1"/>
</dbReference>
<dbReference type="PRINTS" id="PR01005">
    <property type="entry name" value="FLGHOOKAP1"/>
</dbReference>
<dbReference type="SUPFAM" id="SSF64518">
    <property type="entry name" value="Phase 1 flagellin"/>
    <property type="match status" value="1"/>
</dbReference>
<comment type="subcellular location">
    <subcellularLocation>
        <location evidence="1 7">Bacterial flagellum</location>
    </subcellularLocation>
    <subcellularLocation>
        <location evidence="2 7">Secreted</location>
    </subcellularLocation>
</comment>
<evidence type="ECO:0000313" key="10">
    <source>
        <dbReference type="EMBL" id="REE84479.1"/>
    </source>
</evidence>
<dbReference type="PANTHER" id="PTHR30033:SF1">
    <property type="entry name" value="FLAGELLAR HOOK-ASSOCIATED PROTEIN 1"/>
    <property type="match status" value="1"/>
</dbReference>
<keyword evidence="10" id="KW-0282">Flagellum</keyword>
<dbReference type="InterPro" id="IPR053927">
    <property type="entry name" value="FlgK_helical"/>
</dbReference>
<dbReference type="Proteomes" id="UP000256304">
    <property type="component" value="Unassembled WGS sequence"/>
</dbReference>
<keyword evidence="11" id="KW-1185">Reference proteome</keyword>
<evidence type="ECO:0000259" key="9">
    <source>
        <dbReference type="Pfam" id="PF22638"/>
    </source>
</evidence>
<evidence type="ECO:0000256" key="2">
    <source>
        <dbReference type="ARBA" id="ARBA00004613"/>
    </source>
</evidence>
<organism evidence="10 11">
    <name type="scientific">Paenibacillus taihuensis</name>
    <dbReference type="NCBI Taxonomy" id="1156355"/>
    <lineage>
        <taxon>Bacteria</taxon>
        <taxon>Bacillati</taxon>
        <taxon>Bacillota</taxon>
        <taxon>Bacilli</taxon>
        <taxon>Bacillales</taxon>
        <taxon>Paenibacillaceae</taxon>
        <taxon>Paenibacillus</taxon>
    </lineage>
</organism>
<name>A0A3D9RWV6_9BACL</name>
<evidence type="ECO:0000256" key="7">
    <source>
        <dbReference type="RuleBase" id="RU362065"/>
    </source>
</evidence>
<protein>
    <recommendedName>
        <fullName evidence="4 7">Flagellar hook-associated protein 1</fullName>
        <shortName evidence="7">HAP1</shortName>
    </recommendedName>
</protein>
<evidence type="ECO:0000256" key="4">
    <source>
        <dbReference type="ARBA" id="ARBA00016244"/>
    </source>
</evidence>
<evidence type="ECO:0000256" key="1">
    <source>
        <dbReference type="ARBA" id="ARBA00004365"/>
    </source>
</evidence>
<feature type="domain" description="Flagellar hook-associated protein FlgK helical" evidence="9">
    <location>
        <begin position="102"/>
        <end position="301"/>
    </location>
</feature>
<dbReference type="AlphaFoldDB" id="A0A3D9RWV6"/>
<keyword evidence="10" id="KW-0966">Cell projection</keyword>
<dbReference type="InterPro" id="IPR002371">
    <property type="entry name" value="FlgK"/>
</dbReference>
<dbReference type="RefSeq" id="WP_116189528.1">
    <property type="nucleotide sequence ID" value="NZ_QTTN01000014.1"/>
</dbReference>
<dbReference type="InterPro" id="IPR010930">
    <property type="entry name" value="Flg_bb/hook_C_dom"/>
</dbReference>
<dbReference type="OrthoDB" id="9802553at2"/>
<accession>A0A3D9RWV6</accession>
<evidence type="ECO:0000256" key="3">
    <source>
        <dbReference type="ARBA" id="ARBA00009677"/>
    </source>
</evidence>
<proteinExistence type="inferred from homology"/>